<evidence type="ECO:0000256" key="1">
    <source>
        <dbReference type="ARBA" id="ARBA00004241"/>
    </source>
</evidence>
<sequence>MDNQVASNSSNITNLNGRVNNLDSKVNKVGAGAAALAALHPLDFDPEDKWDFAVGYGNYRDANSVAVGAFYRPDDDTMFSVGTNFGNGENMINAGVSFKFGPKGKSQVRPGSTQEITELRATVARQDDQLKKQDSEIKELKAMVQQLMAKQDKQATTK</sequence>
<evidence type="ECO:0000313" key="10">
    <source>
        <dbReference type="EMBL" id="RHF50369.1"/>
    </source>
</evidence>
<dbReference type="InterPro" id="IPR045584">
    <property type="entry name" value="Pilin-like"/>
</dbReference>
<keyword evidence="7" id="KW-0998">Cell outer membrane</keyword>
<dbReference type="OrthoDB" id="5845122at2"/>
<dbReference type="GO" id="GO:0009986">
    <property type="term" value="C:cell surface"/>
    <property type="evidence" value="ECO:0007669"/>
    <property type="project" value="UniProtKB-SubCell"/>
</dbReference>
<evidence type="ECO:0000256" key="3">
    <source>
        <dbReference type="ARBA" id="ARBA00022452"/>
    </source>
</evidence>
<name>A0A414NUN3_9FIRM</name>
<organism evidence="10 11">
    <name type="scientific">Mitsuokella multacida</name>
    <dbReference type="NCBI Taxonomy" id="52226"/>
    <lineage>
        <taxon>Bacteria</taxon>
        <taxon>Bacillati</taxon>
        <taxon>Bacillota</taxon>
        <taxon>Negativicutes</taxon>
        <taxon>Selenomonadales</taxon>
        <taxon>Selenomonadaceae</taxon>
        <taxon>Mitsuokella</taxon>
    </lineage>
</organism>
<keyword evidence="4" id="KW-0812">Transmembrane</keyword>
<gene>
    <name evidence="10" type="ORF">DW674_11490</name>
</gene>
<feature type="domain" description="Trimeric autotransporter adhesin YadA-like C-terminal membrane anchor" evidence="9">
    <location>
        <begin position="45"/>
        <end position="100"/>
    </location>
</feature>
<dbReference type="Pfam" id="PF03895">
    <property type="entry name" value="YadA_anchor"/>
    <property type="match status" value="1"/>
</dbReference>
<keyword evidence="5" id="KW-0732">Signal</keyword>
<evidence type="ECO:0000256" key="5">
    <source>
        <dbReference type="ARBA" id="ARBA00022729"/>
    </source>
</evidence>
<dbReference type="EMBL" id="QRHE01000018">
    <property type="protein sequence ID" value="RHF50369.1"/>
    <property type="molecule type" value="Genomic_DNA"/>
</dbReference>
<evidence type="ECO:0000256" key="4">
    <source>
        <dbReference type="ARBA" id="ARBA00022692"/>
    </source>
</evidence>
<dbReference type="SUPFAM" id="SSF54523">
    <property type="entry name" value="Pili subunits"/>
    <property type="match status" value="1"/>
</dbReference>
<evidence type="ECO:0000313" key="11">
    <source>
        <dbReference type="Proteomes" id="UP000283442"/>
    </source>
</evidence>
<dbReference type="Gene3D" id="3.30.1300.30">
    <property type="entry name" value="GSPII I/J protein-like"/>
    <property type="match status" value="1"/>
</dbReference>
<dbReference type="AlphaFoldDB" id="A0A414NUN3"/>
<dbReference type="Proteomes" id="UP000283442">
    <property type="component" value="Unassembled WGS sequence"/>
</dbReference>
<protein>
    <recommendedName>
        <fullName evidence="9">Trimeric autotransporter adhesin YadA-like C-terminal membrane anchor domain-containing protein</fullName>
    </recommendedName>
</protein>
<comment type="subcellular location">
    <subcellularLocation>
        <location evidence="2">Cell outer membrane</location>
    </subcellularLocation>
    <subcellularLocation>
        <location evidence="1">Cell surface</location>
    </subcellularLocation>
</comment>
<comment type="caution">
    <text evidence="10">The sequence shown here is derived from an EMBL/GenBank/DDBJ whole genome shotgun (WGS) entry which is preliminary data.</text>
</comment>
<keyword evidence="6" id="KW-0472">Membrane</keyword>
<keyword evidence="8" id="KW-0175">Coiled coil</keyword>
<reference evidence="10 11" key="1">
    <citation type="submission" date="2018-08" db="EMBL/GenBank/DDBJ databases">
        <title>A genome reference for cultivated species of the human gut microbiota.</title>
        <authorList>
            <person name="Zou Y."/>
            <person name="Xue W."/>
            <person name="Luo G."/>
        </authorList>
    </citation>
    <scope>NUCLEOTIDE SEQUENCE [LARGE SCALE GENOMIC DNA]</scope>
    <source>
        <strain evidence="10 11">AM25-21AC</strain>
    </source>
</reference>
<dbReference type="InterPro" id="IPR005594">
    <property type="entry name" value="YadA_C"/>
</dbReference>
<evidence type="ECO:0000256" key="6">
    <source>
        <dbReference type="ARBA" id="ARBA00023136"/>
    </source>
</evidence>
<feature type="coiled-coil region" evidence="8">
    <location>
        <begin position="116"/>
        <end position="150"/>
    </location>
</feature>
<accession>A0A414NUN3</accession>
<evidence type="ECO:0000256" key="8">
    <source>
        <dbReference type="SAM" id="Coils"/>
    </source>
</evidence>
<keyword evidence="3" id="KW-1134">Transmembrane beta strand</keyword>
<evidence type="ECO:0000256" key="2">
    <source>
        <dbReference type="ARBA" id="ARBA00004442"/>
    </source>
</evidence>
<evidence type="ECO:0000256" key="7">
    <source>
        <dbReference type="ARBA" id="ARBA00023237"/>
    </source>
</evidence>
<dbReference type="GO" id="GO:0009279">
    <property type="term" value="C:cell outer membrane"/>
    <property type="evidence" value="ECO:0007669"/>
    <property type="project" value="UniProtKB-SubCell"/>
</dbReference>
<proteinExistence type="predicted"/>
<evidence type="ECO:0000259" key="9">
    <source>
        <dbReference type="Pfam" id="PF03895"/>
    </source>
</evidence>